<dbReference type="AlphaFoldDB" id="A0A177EHA4"/>
<comment type="caution">
    <text evidence="2">The sequence shown here is derived from an EMBL/GenBank/DDBJ whole genome shotgun (WGS) entry which is preliminary data.</text>
</comment>
<sequence>MESKPGGYARKATITPAWRQLKWLMVLLYMARCTEEPDTATNYITSSWTEQTIQFFSLSQSQGLYAGLETSQILGEPHILKRQSAPVHIILEAYTLESIPEELAEGIVFEALTIESISPDRENPARRLLMKKMLKSFGTICSRTLTLCNLDIHDLKVCAQITQQMNRGLRFLRGLLTSKEPEDKKPEHRCILKIRNLNIVLVTTTTIGWWQRHLDLSQSRINLVMRGWVSSDSLEFLDRFKAKSIDRLEIYGLYKLKTMKCKLLQDGPLPNVLVLESLFYPDVDISPQIVQNMRSKHWKRLHIPMSAWGKLMNPSMHFGHLTVDNLTISITSYREEADRGLVRLPEFGDNLAMVKSLCLEFYRTDGFLTCNALLRALDWVSRQFRDLEVLALSSGYKLSTVTKFIEETQFVIETNPGLASIKVNGIECVHRTEQSGPILCLSPEVWELYTQGKLGEELTRAGADLSQLTPEQEAMVMRLGGFVGCDMPCLICFSILDKLKYTNLYYCGPRADIYILDHPDDRACSRCLAFLVEDGREVGYIRSRTTNKEIKLPFTKIRISQNSQGGFEVLQSYLEVLSFPRQRGPAQGSPS</sequence>
<dbReference type="EMBL" id="LTDL01000022">
    <property type="protein sequence ID" value="OAG31086.1"/>
    <property type="molecule type" value="Genomic_DNA"/>
</dbReference>
<organism evidence="2 3">
    <name type="scientific">Nematocida displodere</name>
    <dbReference type="NCBI Taxonomy" id="1805483"/>
    <lineage>
        <taxon>Eukaryota</taxon>
        <taxon>Fungi</taxon>
        <taxon>Fungi incertae sedis</taxon>
        <taxon>Microsporidia</taxon>
        <taxon>Nematocida</taxon>
    </lineage>
</organism>
<proteinExistence type="predicted"/>
<accession>A0A177EHA4</accession>
<keyword evidence="3" id="KW-1185">Reference proteome</keyword>
<name>A0A177EHA4_9MICR</name>
<dbReference type="VEuPathDB" id="MicrosporidiaDB:NEDG_01860"/>
<dbReference type="RefSeq" id="XP_067544810.1">
    <property type="nucleotide sequence ID" value="XM_067689278.1"/>
</dbReference>
<dbReference type="GeneID" id="93648210"/>
<feature type="signal peptide" evidence="1">
    <location>
        <begin position="1"/>
        <end position="33"/>
    </location>
</feature>
<reference evidence="2 3" key="1">
    <citation type="submission" date="2016-02" db="EMBL/GenBank/DDBJ databases">
        <title>Discovery of a natural microsporidian pathogen with a broad tissue tropism in Caenorhabditis elegans.</title>
        <authorList>
            <person name="Luallen R.J."/>
            <person name="Reinke A.W."/>
            <person name="Tong L."/>
            <person name="Botts M.R."/>
            <person name="Felix M.-A."/>
            <person name="Troemel E.R."/>
        </authorList>
    </citation>
    <scope>NUCLEOTIDE SEQUENCE [LARGE SCALE GENOMIC DNA]</scope>
    <source>
        <strain evidence="2 3">JUm2807</strain>
    </source>
</reference>
<dbReference type="Proteomes" id="UP000185944">
    <property type="component" value="Unassembled WGS sequence"/>
</dbReference>
<feature type="chain" id="PRO_5008060404" evidence="1">
    <location>
        <begin position="34"/>
        <end position="591"/>
    </location>
</feature>
<evidence type="ECO:0000256" key="1">
    <source>
        <dbReference type="SAM" id="SignalP"/>
    </source>
</evidence>
<protein>
    <submittedName>
        <fullName evidence="2">Uncharacterized protein</fullName>
    </submittedName>
</protein>
<evidence type="ECO:0000313" key="2">
    <source>
        <dbReference type="EMBL" id="OAG31086.1"/>
    </source>
</evidence>
<evidence type="ECO:0000313" key="3">
    <source>
        <dbReference type="Proteomes" id="UP000185944"/>
    </source>
</evidence>
<keyword evidence="1" id="KW-0732">Signal</keyword>
<gene>
    <name evidence="2" type="ORF">NEDG_01860</name>
</gene>